<gene>
    <name evidence="1" type="primary">Bm13056</name>
    <name evidence="1" type="ORF">BM_Bm13056</name>
</gene>
<evidence type="ECO:0000313" key="1">
    <source>
        <dbReference type="EMBL" id="CDP93613.1"/>
    </source>
</evidence>
<proteinExistence type="predicted"/>
<accession>A0A1I9GF11</accession>
<sequence>MKTPPGVRRRVPSAINIPPDASIPRVASNNSRAFSSPISIITLTQLKNK</sequence>
<name>A0A1I9GF11_BRUMA</name>
<dbReference type="AlphaFoldDB" id="A0A1I9GF11"/>
<reference evidence="1" key="1">
    <citation type="journal article" date="2007" name="Science">
        <title>Draft genome of the filarial nematode parasite Brugia malayi.</title>
        <authorList>
            <person name="Ghedin E."/>
            <person name="Wang S."/>
            <person name="Spiro D."/>
            <person name="Caler E."/>
            <person name="Zhao Q."/>
            <person name="Crabtree J."/>
            <person name="Allen J.E."/>
            <person name="Delcher A.L."/>
            <person name="Guiliano D.B."/>
            <person name="Miranda-Saavedra D."/>
            <person name="Angiuoli S.V."/>
            <person name="Creasy T."/>
            <person name="Amedeo P."/>
            <person name="Haas B."/>
            <person name="El-Sayed N.M."/>
            <person name="Wortman J.R."/>
            <person name="Feldblyum T."/>
            <person name="Tallon L."/>
            <person name="Schatz M."/>
            <person name="Shumway M."/>
            <person name="Koo H."/>
            <person name="Salzberg S.L."/>
            <person name="Schobel S."/>
            <person name="Pertea M."/>
            <person name="Pop M."/>
            <person name="White O."/>
            <person name="Barton G.J."/>
            <person name="Carlow C.K."/>
            <person name="Crawford M.J."/>
            <person name="Daub J."/>
            <person name="Dimmic M.W."/>
            <person name="Estes C.F."/>
            <person name="Foster J.M."/>
            <person name="Ganatra M."/>
            <person name="Gregory W.F."/>
            <person name="Johnson N.M."/>
            <person name="Jin J."/>
            <person name="Komuniecki R."/>
            <person name="Korf I."/>
            <person name="Kumar S."/>
            <person name="Laney S."/>
            <person name="Li B.W."/>
            <person name="Li W."/>
            <person name="Lindblom T.H."/>
            <person name="Lustigman S."/>
            <person name="Ma D."/>
            <person name="Maina C.V."/>
            <person name="Martin D.M."/>
            <person name="McCarter J.P."/>
            <person name="McReynolds L."/>
            <person name="Mitreva M."/>
            <person name="Nutman T.B."/>
            <person name="Parkinson J."/>
            <person name="Peregrin-Alvarez J.M."/>
            <person name="Poole C."/>
            <person name="Ren Q."/>
            <person name="Saunders L."/>
            <person name="Sluder A.E."/>
            <person name="Smith K."/>
            <person name="Stanke M."/>
            <person name="Unnasch T.R."/>
            <person name="Ware J."/>
            <person name="Wei A.D."/>
            <person name="Weil G."/>
            <person name="Williams D.J."/>
            <person name="Zhang Y."/>
            <person name="Williams S.A."/>
            <person name="Fraser-Liggett C."/>
            <person name="Slatko B."/>
            <person name="Blaxter M.L."/>
            <person name="Scott A.L."/>
        </authorList>
    </citation>
    <scope>NUCLEOTIDE SEQUENCE</scope>
    <source>
        <strain evidence="1">FR3</strain>
    </source>
</reference>
<organism evidence="1">
    <name type="scientific">Brugia malayi</name>
    <name type="common">Filarial nematode worm</name>
    <dbReference type="NCBI Taxonomy" id="6279"/>
    <lineage>
        <taxon>Eukaryota</taxon>
        <taxon>Metazoa</taxon>
        <taxon>Ecdysozoa</taxon>
        <taxon>Nematoda</taxon>
        <taxon>Chromadorea</taxon>
        <taxon>Rhabditida</taxon>
        <taxon>Spirurina</taxon>
        <taxon>Spiruromorpha</taxon>
        <taxon>Filarioidea</taxon>
        <taxon>Onchocercidae</taxon>
        <taxon>Brugia</taxon>
    </lineage>
</organism>
<protein>
    <submittedName>
        <fullName evidence="1">Bm13056</fullName>
    </submittedName>
</protein>
<dbReference type="EMBL" id="LN856890">
    <property type="protein sequence ID" value="CDP93613.1"/>
    <property type="molecule type" value="Genomic_DNA"/>
</dbReference>
<reference evidence="1" key="2">
    <citation type="submission" date="2012-12" db="EMBL/GenBank/DDBJ databases">
        <authorList>
            <consortium name="WormBase Consortium"/>
            <person name="Ghedin E."/>
            <person name="Paulini M."/>
        </authorList>
    </citation>
    <scope>NUCLEOTIDE SEQUENCE</scope>
    <source>
        <strain evidence="1">FR3</strain>
    </source>
</reference>